<keyword evidence="4" id="KW-1185">Reference proteome</keyword>
<protein>
    <recommendedName>
        <fullName evidence="5">Trafficking protein particle complex subunit 11 domain-containing protein</fullName>
    </recommendedName>
</protein>
<accession>A0A2C5Y328</accession>
<gene>
    <name evidence="3" type="ORF">CDD81_442</name>
</gene>
<reference evidence="3 4" key="1">
    <citation type="submission" date="2017-06" db="EMBL/GenBank/DDBJ databases">
        <title>Ant-infecting Ophiocordyceps genomes reveal a high diversity of potential behavioral manipulation genes and a possible major role for enterotoxins.</title>
        <authorList>
            <person name="De Bekker C."/>
            <person name="Evans H.C."/>
            <person name="Brachmann A."/>
            <person name="Hughes D.P."/>
        </authorList>
    </citation>
    <scope>NUCLEOTIDE SEQUENCE [LARGE SCALE GENOMIC DNA]</scope>
    <source>
        <strain evidence="3 4">Map64</strain>
    </source>
</reference>
<dbReference type="InterPro" id="IPR012880">
    <property type="entry name" value="Gryzun"/>
</dbReference>
<dbReference type="OrthoDB" id="6278596at2759"/>
<dbReference type="PANTHER" id="PTHR14374">
    <property type="entry name" value="FOIE GRAS"/>
    <property type="match status" value="1"/>
</dbReference>
<comment type="caution">
    <text evidence="3">The sequence shown here is derived from an EMBL/GenBank/DDBJ whole genome shotgun (WGS) entry which is preliminary data.</text>
</comment>
<evidence type="ECO:0000259" key="1">
    <source>
        <dbReference type="Pfam" id="PF07919"/>
    </source>
</evidence>
<sequence>MDGYPQDSLQHNVPFIVAAGLDSAESHQQLKNQDILIKSHLPPLNGDKAIALQEYLGQVNGRGKSWTCVARDEPFRFRVKTSGRSLLLPPRRAQLPDGIEPLDTAPILHSPFSPLSPSSALYPDGLIDSQWIKKHQQLVPSIYACFYPLAEDERLKADISKIKSTLARSGYKTRFAVILLGDLDGDSARLSDRVQDRLESIRRGTALDPKSIFYIAAEGSEAKLKEAMDNILAALYKMAIEYYRDLGRHARKKRSRGLAPKPTLPPTSGTSRTLSLSDWNFRYDFKTAVLAEFRQELDAAIRSFEQAYEVLLGQDVLDVVPSWSPRWNEARLLSDIISMRSLRIHLWMGHTSMAVRRWQTHRERIGDFVERRGRGINNYGWQAWEARWATVMANLMERVGVAGLEPGTSKLFLQPEKALMGERLKPWELLHHTGYWYRLAARHLVARRTLAHAISDDDGRPPDSSPTSQVASKAYTFDTYLCPEPHEEYPSVGQGVKHGKLIIDSLGAARKQFLARNQLLSVAEVSLECAREMVALELWEDALDMLQPIWVDGFFRYEGWHEASEELCWLMRQAAAATDRGDLVVAIDWELLDTRFARRANWHYDVSKSLDGLRLATKPVVSLTDKSARLFLWAGFSFGQKQSKAGEECTAQLVLVSRALLESAPVTLWRVRVEFQGVIKPIVVEHVAAEAGGSEGDDGPELAVIALQEEVAAGLDKVLQGQCDLTMRPGQRRILEMRVPLREDGDSQASRAILSYKSEAYEVDYVVHFDERAPGTGWYVAGRPRACQLRPKTLSLQVEPRRAKMQIQVDKLEQYYTDERIDVKVELANDEDESATVQVEVHVSGEQRAMVRVVAEGQEHCAEWDAESEGKAERRICGIGLGSINKGCSRSFVLSIEAVAVACRHMVQVRATYQVDSDAARGIVQEVFEQLEVVAPFEANYDMAPGVHADAWPSLFDAAGIEGAQGGGIAQLWRLRCNCMSFASEALRVVETHVEVGRCSQGQGAEWDIAKRDDEGDEGDEGVVVEPGGMVSRRFDVVGRKTRLGDRQAVALRLQFVVEWRRQGSGRVNASRLAVGDYVVLGSEPRVLAWLRERLVAAGGVMELGVAIENPSTHLLTFGLSMEPGQAFAFSGPKHSTVHVLPLSRRFVSWRLVPLLRGAAVRPRLVVRDKYFDKVLRVQATEGLRADKDGLVVWVRDDFEACSRLL</sequence>
<dbReference type="Proteomes" id="UP000226192">
    <property type="component" value="Unassembled WGS sequence"/>
</dbReference>
<dbReference type="InterPro" id="IPR021773">
    <property type="entry name" value="TPC11"/>
</dbReference>
<dbReference type="PANTHER" id="PTHR14374:SF0">
    <property type="entry name" value="TRAFFICKING PROTEIN PARTICLE COMPLEX SUBUNIT 11"/>
    <property type="match status" value="1"/>
</dbReference>
<dbReference type="AlphaFoldDB" id="A0A2C5Y328"/>
<dbReference type="STRING" id="1399860.A0A2C5Y328"/>
<feature type="domain" description="Trafficking protein particle complex subunit 11" evidence="2">
    <location>
        <begin position="326"/>
        <end position="593"/>
    </location>
</feature>
<dbReference type="Pfam" id="PF07919">
    <property type="entry name" value="Gryzun"/>
    <property type="match status" value="1"/>
</dbReference>
<proteinExistence type="predicted"/>
<evidence type="ECO:0000313" key="3">
    <source>
        <dbReference type="EMBL" id="PHH61364.1"/>
    </source>
</evidence>
<organism evidence="3 4">
    <name type="scientific">Ophiocordyceps australis</name>
    <dbReference type="NCBI Taxonomy" id="1399860"/>
    <lineage>
        <taxon>Eukaryota</taxon>
        <taxon>Fungi</taxon>
        <taxon>Dikarya</taxon>
        <taxon>Ascomycota</taxon>
        <taxon>Pezizomycotina</taxon>
        <taxon>Sordariomycetes</taxon>
        <taxon>Hypocreomycetidae</taxon>
        <taxon>Hypocreales</taxon>
        <taxon>Ophiocordycipitaceae</taxon>
        <taxon>Ophiocordyceps</taxon>
    </lineage>
</organism>
<evidence type="ECO:0000259" key="2">
    <source>
        <dbReference type="Pfam" id="PF11817"/>
    </source>
</evidence>
<name>A0A2C5Y328_9HYPO</name>
<evidence type="ECO:0000313" key="4">
    <source>
        <dbReference type="Proteomes" id="UP000226192"/>
    </source>
</evidence>
<evidence type="ECO:0008006" key="5">
    <source>
        <dbReference type="Google" id="ProtNLM"/>
    </source>
</evidence>
<feature type="domain" description="Gryzun putative trafficking through Golgi" evidence="1">
    <location>
        <begin position="621"/>
        <end position="1195"/>
    </location>
</feature>
<dbReference type="Pfam" id="PF11817">
    <property type="entry name" value="Foie-gras_1"/>
    <property type="match status" value="1"/>
</dbReference>
<dbReference type="EMBL" id="NJET01000106">
    <property type="protein sequence ID" value="PHH61364.1"/>
    <property type="molecule type" value="Genomic_DNA"/>
</dbReference>